<evidence type="ECO:0000256" key="9">
    <source>
        <dbReference type="ARBA" id="ARBA00022827"/>
    </source>
</evidence>
<keyword evidence="8" id="KW-0702">S-nitrosylation</keyword>
<comment type="catalytic activity">
    <reaction evidence="22">
        <text>oxidized [electron-transfer flavoprotein] + hexadecanoyl-CoA + H(+) = (2E)-hexadecenoyl-CoA + reduced [electron-transfer flavoprotein]</text>
        <dbReference type="Rhea" id="RHEA:43448"/>
        <dbReference type="Rhea" id="RHEA-COMP:10685"/>
        <dbReference type="Rhea" id="RHEA-COMP:10686"/>
        <dbReference type="ChEBI" id="CHEBI:15378"/>
        <dbReference type="ChEBI" id="CHEBI:57379"/>
        <dbReference type="ChEBI" id="CHEBI:57692"/>
        <dbReference type="ChEBI" id="CHEBI:58307"/>
        <dbReference type="ChEBI" id="CHEBI:61526"/>
    </reaction>
    <physiologicalReaction direction="left-to-right" evidence="22">
        <dbReference type="Rhea" id="RHEA:43449"/>
    </physiologicalReaction>
</comment>
<dbReference type="Proteomes" id="UP000288716">
    <property type="component" value="Unassembled WGS sequence"/>
</dbReference>
<dbReference type="SUPFAM" id="SSF47203">
    <property type="entry name" value="Acyl-CoA dehydrogenase C-terminal domain-like"/>
    <property type="match status" value="1"/>
</dbReference>
<evidence type="ECO:0000256" key="6">
    <source>
        <dbReference type="ARBA" id="ARBA00022630"/>
    </source>
</evidence>
<dbReference type="CDD" id="cd01161">
    <property type="entry name" value="VLCAD"/>
    <property type="match status" value="1"/>
</dbReference>
<evidence type="ECO:0000256" key="1">
    <source>
        <dbReference type="ARBA" id="ARBA00001974"/>
    </source>
</evidence>
<dbReference type="AlphaFoldDB" id="A0A443SQX2"/>
<keyword evidence="11" id="KW-0809">Transit peptide</keyword>
<evidence type="ECO:0000256" key="22">
    <source>
        <dbReference type="ARBA" id="ARBA00047916"/>
    </source>
</evidence>
<dbReference type="VEuPathDB" id="VectorBase:LDEU002174"/>
<dbReference type="PANTHER" id="PTHR43884">
    <property type="entry name" value="ACYL-COA DEHYDROGENASE"/>
    <property type="match status" value="1"/>
</dbReference>
<protein>
    <recommendedName>
        <fullName evidence="18">Very long-chain specific acyl-CoA dehydrogenase, mitochondrial</fullName>
        <ecNumber evidence="17">1.3.8.9</ecNumber>
    </recommendedName>
</protein>
<dbReference type="Pfam" id="PF00441">
    <property type="entry name" value="Acyl-CoA_dh_1"/>
    <property type="match status" value="1"/>
</dbReference>
<dbReference type="GO" id="GO:0050660">
    <property type="term" value="F:flavin adenine dinucleotide binding"/>
    <property type="evidence" value="ECO:0007669"/>
    <property type="project" value="InterPro"/>
</dbReference>
<dbReference type="Gene3D" id="1.10.540.10">
    <property type="entry name" value="Acyl-CoA dehydrogenase/oxidase, N-terminal domain"/>
    <property type="match status" value="1"/>
</dbReference>
<evidence type="ECO:0000256" key="8">
    <source>
        <dbReference type="ARBA" id="ARBA00022799"/>
    </source>
</evidence>
<dbReference type="STRING" id="299467.A0A443SQX2"/>
<keyword evidence="7" id="KW-0999">Mitochondrion inner membrane</keyword>
<keyword evidence="16" id="KW-0472">Membrane</keyword>
<keyword evidence="14" id="KW-0443">Lipid metabolism</keyword>
<feature type="domain" description="Acyl-CoA dehydrogenase/oxidase C-terminal" evidence="29">
    <location>
        <begin position="259"/>
        <end position="405"/>
    </location>
</feature>
<accession>A0A443SQX2</accession>
<feature type="domain" description="ACAD9/ACADV-like C-terminal" evidence="32">
    <location>
        <begin position="459"/>
        <end position="577"/>
    </location>
</feature>
<dbReference type="EC" id="1.3.8.9" evidence="17"/>
<evidence type="ECO:0000256" key="19">
    <source>
        <dbReference type="ARBA" id="ARBA00045422"/>
    </source>
</evidence>
<evidence type="ECO:0000256" key="20">
    <source>
        <dbReference type="ARBA" id="ARBA00046812"/>
    </source>
</evidence>
<dbReference type="InterPro" id="IPR006091">
    <property type="entry name" value="Acyl-CoA_Oxase/DH_mid-dom"/>
</dbReference>
<evidence type="ECO:0000256" key="10">
    <source>
        <dbReference type="ARBA" id="ARBA00022832"/>
    </source>
</evidence>
<comment type="function">
    <text evidence="19">Very long-chain specific acyl-CoA dehydrogenase is one of the acyl-CoA dehydrogenases that catalyze the first step of mitochondrial fatty acid beta-oxidation, an aerobic process breaking down fatty acids into acetyl-CoA and allowing the production of energy from fats. The first step of fatty acid beta-oxidation consists in the removal of one hydrogen from C-2 and C-3 of the straight-chain fatty acyl-CoA thioester, resulting in the formation of trans-2-enoyl-CoA. Among the different mitochondrial acyl-CoA dehydrogenases, very long-chain specific acyl-CoA dehydrogenase acts specifically on acyl-CoAs with saturated 12 to 24 carbons long primary chains.</text>
</comment>
<evidence type="ECO:0000256" key="11">
    <source>
        <dbReference type="ARBA" id="ARBA00022946"/>
    </source>
</evidence>
<keyword evidence="6 28" id="KW-0285">Flavoprotein</keyword>
<dbReference type="PROSITE" id="PS00073">
    <property type="entry name" value="ACYL_COA_DH_2"/>
    <property type="match status" value="1"/>
</dbReference>
<comment type="caution">
    <text evidence="33">The sequence shown here is derived from an EMBL/GenBank/DDBJ whole genome shotgun (WGS) entry which is preliminary data.</text>
</comment>
<evidence type="ECO:0000259" key="31">
    <source>
        <dbReference type="Pfam" id="PF02771"/>
    </source>
</evidence>
<evidence type="ECO:0000256" key="14">
    <source>
        <dbReference type="ARBA" id="ARBA00023098"/>
    </source>
</evidence>
<feature type="domain" description="Acyl-CoA oxidase/dehydrogenase middle" evidence="30">
    <location>
        <begin position="146"/>
        <end position="247"/>
    </location>
</feature>
<evidence type="ECO:0000256" key="25">
    <source>
        <dbReference type="ARBA" id="ARBA00049050"/>
    </source>
</evidence>
<comment type="catalytic activity">
    <reaction evidence="25">
        <text>a very-long-chain 2,3-saturated fatty acyl-CoA + oxidized [electron-transfer flavoprotein] + H(+) = a very-long-chain (2E)-enoyl-CoA + reduced [electron-transfer flavoprotein]</text>
        <dbReference type="Rhea" id="RHEA:19181"/>
        <dbReference type="Rhea" id="RHEA-COMP:10685"/>
        <dbReference type="Rhea" id="RHEA-COMP:10686"/>
        <dbReference type="ChEBI" id="CHEBI:15378"/>
        <dbReference type="ChEBI" id="CHEBI:57692"/>
        <dbReference type="ChEBI" id="CHEBI:58307"/>
        <dbReference type="ChEBI" id="CHEBI:83724"/>
        <dbReference type="ChEBI" id="CHEBI:83728"/>
        <dbReference type="EC" id="1.3.8.9"/>
    </reaction>
    <physiologicalReaction direction="left-to-right" evidence="25">
        <dbReference type="Rhea" id="RHEA:19182"/>
    </physiologicalReaction>
</comment>
<keyword evidence="10" id="KW-0276">Fatty acid metabolism</keyword>
<evidence type="ECO:0000256" key="26">
    <source>
        <dbReference type="ARBA" id="ARBA00049140"/>
    </source>
</evidence>
<keyword evidence="34" id="KW-1185">Reference proteome</keyword>
<dbReference type="FunFam" id="1.20.140.10:FF:000008">
    <property type="entry name" value="acyl-CoA dehydrogenase family member 9, mitochondrial"/>
    <property type="match status" value="1"/>
</dbReference>
<sequence>MATNSFVMNLFNGQAKLDQVFPFPDVLTEEQREILSMVKEPCERLYLDLNDPLKNDAEESINEKVVESLKNLGAFGIMVPVEYGGAGLNNTQYARLGEIMGGNDLGIGIFLGAHQSIGYKGILLYGNNEQKNKYLPDLATGKRIAAFCLTEPSSGSDASSIQTKAELSPDGKHYILNGSKLWISNGGIADVFTVFAQTPQKKADGEIVNKVSAFIVERQFGGVTSGPPEKKMGIKCSNTAEVNFDNVKVPLENVMGEIGGGFKVAMNILNSGRFGMAAALSGTMKRCIAQAVEHATNRVQFGSKIHTFGAIQEKIARMSMAHYLCESLAYMVAGNMDKGYKDFQLEAAIGKIFASEAAWFVCDETIQVLGGIGFMREAGVEKVLRDLRIFRIFEGTNDILRLFIALTGLQYAGGHLKELQRAMNNPAANMGMIFAEGTKRVFRAVGLSSGPSFQEYVNPRFSKEADAASKAIQHFGATVEHLLMKYNKNIINEQFLLNRLANASIDIFSMVTVLSRASRSFEKNFPSAEHEANMVEVICAEASERVLSNLSSVRNADNLKNFKTMAKISNAVCESSGVAHIHPIDGM</sequence>
<dbReference type="InterPro" id="IPR049448">
    <property type="entry name" value="ACAD9/ACADV-like_C"/>
</dbReference>
<comment type="catalytic activity">
    <reaction evidence="23">
        <text>tetracosanoyl-CoA + oxidized [electron-transfer flavoprotein] + H(+) = (2E)-tetracosenoyl-CoA + reduced [electron-transfer flavoprotein]</text>
        <dbReference type="Rhea" id="RHEA:47232"/>
        <dbReference type="Rhea" id="RHEA-COMP:10685"/>
        <dbReference type="Rhea" id="RHEA-COMP:10686"/>
        <dbReference type="ChEBI" id="CHEBI:15378"/>
        <dbReference type="ChEBI" id="CHEBI:57692"/>
        <dbReference type="ChEBI" id="CHEBI:58307"/>
        <dbReference type="ChEBI" id="CHEBI:65052"/>
        <dbReference type="ChEBI" id="CHEBI:74693"/>
    </reaction>
    <physiologicalReaction direction="left-to-right" evidence="23">
        <dbReference type="Rhea" id="RHEA:47233"/>
    </physiologicalReaction>
</comment>
<evidence type="ECO:0000256" key="17">
    <source>
        <dbReference type="ARBA" id="ARBA00039034"/>
    </source>
</evidence>
<dbReference type="OrthoDB" id="2588832at2759"/>
<comment type="similarity">
    <text evidence="4 28">Belongs to the acyl-CoA dehydrogenase family.</text>
</comment>
<dbReference type="EMBL" id="NCKV01000735">
    <property type="protein sequence ID" value="RWS29865.1"/>
    <property type="molecule type" value="Genomic_DNA"/>
</dbReference>
<comment type="catalytic activity">
    <reaction evidence="21">
        <text>dodecanoyl-CoA + oxidized [electron-transfer flavoprotein] + H(+) = (2E)-dodecenoyl-CoA + reduced [electron-transfer flavoprotein]</text>
        <dbReference type="Rhea" id="RHEA:47296"/>
        <dbReference type="Rhea" id="RHEA-COMP:10685"/>
        <dbReference type="Rhea" id="RHEA-COMP:10686"/>
        <dbReference type="ChEBI" id="CHEBI:15378"/>
        <dbReference type="ChEBI" id="CHEBI:57330"/>
        <dbReference type="ChEBI" id="CHEBI:57375"/>
        <dbReference type="ChEBI" id="CHEBI:57692"/>
        <dbReference type="ChEBI" id="CHEBI:58307"/>
    </reaction>
    <physiologicalReaction direction="left-to-right" evidence="21">
        <dbReference type="Rhea" id="RHEA:47297"/>
    </physiologicalReaction>
</comment>
<dbReference type="GO" id="GO:0006631">
    <property type="term" value="P:fatty acid metabolic process"/>
    <property type="evidence" value="ECO:0007669"/>
    <property type="project" value="UniProtKB-KW"/>
</dbReference>
<evidence type="ECO:0000256" key="4">
    <source>
        <dbReference type="ARBA" id="ARBA00009347"/>
    </source>
</evidence>
<evidence type="ECO:0000256" key="13">
    <source>
        <dbReference type="ARBA" id="ARBA00023002"/>
    </source>
</evidence>
<dbReference type="PANTHER" id="PTHR43884:SF11">
    <property type="entry name" value="VERY LONG-CHAIN SPECIFIC ACYL-COA DEHYDROGENASE, MITOCHONDRIAL"/>
    <property type="match status" value="1"/>
</dbReference>
<gene>
    <name evidence="33" type="ORF">B4U80_03958</name>
</gene>
<proteinExistence type="inferred from homology"/>
<organism evidence="33 34">
    <name type="scientific">Leptotrombidium deliense</name>
    <dbReference type="NCBI Taxonomy" id="299467"/>
    <lineage>
        <taxon>Eukaryota</taxon>
        <taxon>Metazoa</taxon>
        <taxon>Ecdysozoa</taxon>
        <taxon>Arthropoda</taxon>
        <taxon>Chelicerata</taxon>
        <taxon>Arachnida</taxon>
        <taxon>Acari</taxon>
        <taxon>Acariformes</taxon>
        <taxon>Trombidiformes</taxon>
        <taxon>Prostigmata</taxon>
        <taxon>Anystina</taxon>
        <taxon>Parasitengona</taxon>
        <taxon>Trombiculoidea</taxon>
        <taxon>Trombiculidae</taxon>
        <taxon>Leptotrombidium</taxon>
    </lineage>
</organism>
<evidence type="ECO:0000256" key="2">
    <source>
        <dbReference type="ARBA" id="ARBA00004637"/>
    </source>
</evidence>
<dbReference type="FunFam" id="1.10.540.10:FF:000001">
    <property type="entry name" value="Very long-chain-specific acyl-CoA dehydrogenase, mitochondrial"/>
    <property type="match status" value="1"/>
</dbReference>
<evidence type="ECO:0000256" key="28">
    <source>
        <dbReference type="RuleBase" id="RU362125"/>
    </source>
</evidence>
<dbReference type="Pfam" id="PF21343">
    <property type="entry name" value="ACAD9-ACADV_C"/>
    <property type="match status" value="1"/>
</dbReference>
<dbReference type="Gene3D" id="2.40.110.10">
    <property type="entry name" value="Butyryl-CoA Dehydrogenase, subunit A, domain 2"/>
    <property type="match status" value="1"/>
</dbReference>
<evidence type="ECO:0000256" key="15">
    <source>
        <dbReference type="ARBA" id="ARBA00023128"/>
    </source>
</evidence>
<evidence type="ECO:0000259" key="29">
    <source>
        <dbReference type="Pfam" id="PF00441"/>
    </source>
</evidence>
<comment type="catalytic activity">
    <reaction evidence="24">
        <text>tetradecanoyl-CoA + oxidized [electron-transfer flavoprotein] + H(+) = (2E)-tetradecenoyl-CoA + reduced [electron-transfer flavoprotein]</text>
        <dbReference type="Rhea" id="RHEA:47316"/>
        <dbReference type="Rhea" id="RHEA-COMP:10685"/>
        <dbReference type="Rhea" id="RHEA-COMP:10686"/>
        <dbReference type="ChEBI" id="CHEBI:15378"/>
        <dbReference type="ChEBI" id="CHEBI:57385"/>
        <dbReference type="ChEBI" id="CHEBI:57692"/>
        <dbReference type="ChEBI" id="CHEBI:58307"/>
        <dbReference type="ChEBI" id="CHEBI:61405"/>
    </reaction>
    <physiologicalReaction direction="left-to-right" evidence="24">
        <dbReference type="Rhea" id="RHEA:47317"/>
    </physiologicalReaction>
</comment>
<dbReference type="InterPro" id="IPR013786">
    <property type="entry name" value="AcylCoA_DH/ox_N"/>
</dbReference>
<dbReference type="GO" id="GO:0000062">
    <property type="term" value="F:fatty-acyl-CoA binding"/>
    <property type="evidence" value="ECO:0007669"/>
    <property type="project" value="TreeGrafter"/>
</dbReference>
<dbReference type="InterPro" id="IPR046373">
    <property type="entry name" value="Acyl-CoA_Oxase/DH_mid-dom_sf"/>
</dbReference>
<comment type="subunit">
    <text evidence="20">Homodimer. Homodimerizes after import into the mitochondrion.</text>
</comment>
<evidence type="ECO:0000256" key="5">
    <source>
        <dbReference type="ARBA" id="ARBA00022553"/>
    </source>
</evidence>
<evidence type="ECO:0000256" key="3">
    <source>
        <dbReference type="ARBA" id="ARBA00005198"/>
    </source>
</evidence>
<keyword evidence="9 28" id="KW-0274">FAD</keyword>
<comment type="catalytic activity">
    <reaction evidence="26">
        <text>eicosanoyl-CoA + oxidized [electron-transfer flavoprotein] + H(+) = (2E)-eicosenoyl-CoA + reduced [electron-transfer flavoprotein]</text>
        <dbReference type="Rhea" id="RHEA:47236"/>
        <dbReference type="Rhea" id="RHEA-COMP:10685"/>
        <dbReference type="Rhea" id="RHEA-COMP:10686"/>
        <dbReference type="ChEBI" id="CHEBI:15378"/>
        <dbReference type="ChEBI" id="CHEBI:57380"/>
        <dbReference type="ChEBI" id="CHEBI:57692"/>
        <dbReference type="ChEBI" id="CHEBI:58307"/>
        <dbReference type="ChEBI" id="CHEBI:74691"/>
    </reaction>
    <physiologicalReaction direction="left-to-right" evidence="26">
        <dbReference type="Rhea" id="RHEA:47237"/>
    </physiologicalReaction>
</comment>
<evidence type="ECO:0000313" key="34">
    <source>
        <dbReference type="Proteomes" id="UP000288716"/>
    </source>
</evidence>
<dbReference type="InterPro" id="IPR009075">
    <property type="entry name" value="AcylCo_DH/oxidase_C"/>
</dbReference>
<dbReference type="Gene3D" id="1.20.140.10">
    <property type="entry name" value="Butyryl-CoA Dehydrogenase, subunit A, domain 3"/>
    <property type="match status" value="2"/>
</dbReference>
<dbReference type="InterPro" id="IPR036250">
    <property type="entry name" value="AcylCo_DH-like_C"/>
</dbReference>
<keyword evidence="15" id="KW-0496">Mitochondrion</keyword>
<evidence type="ECO:0000256" key="24">
    <source>
        <dbReference type="ARBA" id="ARBA00049038"/>
    </source>
</evidence>
<comment type="cofactor">
    <cofactor evidence="1 28">
        <name>FAD</name>
        <dbReference type="ChEBI" id="CHEBI:57692"/>
    </cofactor>
</comment>
<evidence type="ECO:0000256" key="27">
    <source>
        <dbReference type="ARBA" id="ARBA00049224"/>
    </source>
</evidence>
<evidence type="ECO:0000313" key="33">
    <source>
        <dbReference type="EMBL" id="RWS29865.1"/>
    </source>
</evidence>
<dbReference type="SUPFAM" id="SSF56645">
    <property type="entry name" value="Acyl-CoA dehydrogenase NM domain-like"/>
    <property type="match status" value="1"/>
</dbReference>
<comment type="pathway">
    <text evidence="3">Lipid metabolism; mitochondrial fatty acid beta-oxidation.</text>
</comment>
<name>A0A443SQX2_9ACAR</name>
<dbReference type="GO" id="GO:0005743">
    <property type="term" value="C:mitochondrial inner membrane"/>
    <property type="evidence" value="ECO:0007669"/>
    <property type="project" value="UniProtKB-SubCell"/>
</dbReference>
<evidence type="ECO:0000256" key="23">
    <source>
        <dbReference type="ARBA" id="ARBA00048086"/>
    </source>
</evidence>
<dbReference type="Pfam" id="PF02771">
    <property type="entry name" value="Acyl-CoA_dh_N"/>
    <property type="match status" value="1"/>
</dbReference>
<evidence type="ECO:0000256" key="16">
    <source>
        <dbReference type="ARBA" id="ARBA00023136"/>
    </source>
</evidence>
<evidence type="ECO:0000256" key="18">
    <source>
        <dbReference type="ARBA" id="ARBA00040902"/>
    </source>
</evidence>
<evidence type="ECO:0000256" key="12">
    <source>
        <dbReference type="ARBA" id="ARBA00022990"/>
    </source>
</evidence>
<comment type="catalytic activity">
    <reaction evidence="27">
        <text>octadecanoyl-CoA + oxidized [electron-transfer flavoprotein] + H(+) = (2E)-octadecenoyl-CoA + reduced [electron-transfer flavoprotein]</text>
        <dbReference type="Rhea" id="RHEA:47240"/>
        <dbReference type="Rhea" id="RHEA-COMP:10685"/>
        <dbReference type="Rhea" id="RHEA-COMP:10686"/>
        <dbReference type="ChEBI" id="CHEBI:15378"/>
        <dbReference type="ChEBI" id="CHEBI:57394"/>
        <dbReference type="ChEBI" id="CHEBI:57692"/>
        <dbReference type="ChEBI" id="CHEBI:58307"/>
        <dbReference type="ChEBI" id="CHEBI:71412"/>
    </reaction>
    <physiologicalReaction direction="left-to-right" evidence="27">
        <dbReference type="Rhea" id="RHEA:47241"/>
    </physiologicalReaction>
</comment>
<keyword evidence="5" id="KW-0597">Phosphoprotein</keyword>
<dbReference type="InterPro" id="IPR006089">
    <property type="entry name" value="Acyl-CoA_DH_CS"/>
</dbReference>
<dbReference type="Pfam" id="PF02770">
    <property type="entry name" value="Acyl-CoA_dh_M"/>
    <property type="match status" value="1"/>
</dbReference>
<keyword evidence="13 28" id="KW-0560">Oxidoreductase</keyword>
<feature type="domain" description="Acyl-CoA dehydrogenase/oxidase N-terminal" evidence="31">
    <location>
        <begin position="28"/>
        <end position="142"/>
    </location>
</feature>
<dbReference type="InterPro" id="IPR037069">
    <property type="entry name" value="AcylCoA_DH/ox_N_sf"/>
</dbReference>
<evidence type="ECO:0000259" key="32">
    <source>
        <dbReference type="Pfam" id="PF21343"/>
    </source>
</evidence>
<evidence type="ECO:0000259" key="30">
    <source>
        <dbReference type="Pfam" id="PF02770"/>
    </source>
</evidence>
<dbReference type="FunFam" id="2.40.110.10:FF:000006">
    <property type="entry name" value="very long-chain specific acyl-CoA dehydrogenase, mitochondrial"/>
    <property type="match status" value="1"/>
</dbReference>
<evidence type="ECO:0000256" key="7">
    <source>
        <dbReference type="ARBA" id="ARBA00022792"/>
    </source>
</evidence>
<dbReference type="GO" id="GO:0017099">
    <property type="term" value="F:very-long-chain fatty acyl-CoA dehydrogenase activity"/>
    <property type="evidence" value="ECO:0007669"/>
    <property type="project" value="UniProtKB-EC"/>
</dbReference>
<reference evidence="33 34" key="1">
    <citation type="journal article" date="2018" name="Gigascience">
        <title>Genomes of trombidid mites reveal novel predicted allergens and laterally-transferred genes associated with secondary metabolism.</title>
        <authorList>
            <person name="Dong X."/>
            <person name="Chaisiri K."/>
            <person name="Xia D."/>
            <person name="Armstrong S.D."/>
            <person name="Fang Y."/>
            <person name="Donnelly M.J."/>
            <person name="Kadowaki T."/>
            <person name="McGarry J.W."/>
            <person name="Darby A.C."/>
            <person name="Makepeace B.L."/>
        </authorList>
    </citation>
    <scope>NUCLEOTIDE SEQUENCE [LARGE SCALE GENOMIC DNA]</scope>
    <source>
        <strain evidence="33">UoL-UT</strain>
    </source>
</reference>
<keyword evidence="12" id="KW-0007">Acetylation</keyword>
<dbReference type="PROSITE" id="PS00072">
    <property type="entry name" value="ACYL_COA_DH_1"/>
    <property type="match status" value="1"/>
</dbReference>
<evidence type="ECO:0000256" key="21">
    <source>
        <dbReference type="ARBA" id="ARBA00047893"/>
    </source>
</evidence>
<comment type="subcellular location">
    <subcellularLocation>
        <location evidence="2">Mitochondrion inner membrane</location>
        <topology evidence="2">Peripheral membrane protein</topology>
    </subcellularLocation>
</comment>
<dbReference type="InterPro" id="IPR009100">
    <property type="entry name" value="AcylCoA_DH/oxidase_NM_dom_sf"/>
</dbReference>